<dbReference type="InterPro" id="IPR038668">
    <property type="entry name" value="Lipid-bd_sf"/>
</dbReference>
<feature type="signal peptide" evidence="1">
    <location>
        <begin position="1"/>
        <end position="22"/>
    </location>
</feature>
<dbReference type="RefSeq" id="WP_039474237.1">
    <property type="nucleotide sequence ID" value="NZ_JSYN01000007.1"/>
</dbReference>
<dbReference type="EMBL" id="JSYN01000007">
    <property type="protein sequence ID" value="KIA94938.1"/>
    <property type="molecule type" value="Genomic_DNA"/>
</dbReference>
<gene>
    <name evidence="2" type="ORF">OC25_08380</name>
</gene>
<evidence type="ECO:0008006" key="4">
    <source>
        <dbReference type="Google" id="ProtNLM"/>
    </source>
</evidence>
<keyword evidence="3" id="KW-1185">Reference proteome</keyword>
<feature type="chain" id="PRO_5002132035" description="Lipid-binding hydrolase" evidence="1">
    <location>
        <begin position="23"/>
        <end position="162"/>
    </location>
</feature>
<dbReference type="OrthoDB" id="851990at2"/>
<evidence type="ECO:0000313" key="2">
    <source>
        <dbReference type="EMBL" id="KIA94938.1"/>
    </source>
</evidence>
<dbReference type="PROSITE" id="PS51257">
    <property type="entry name" value="PROKAR_LIPOPROTEIN"/>
    <property type="match status" value="1"/>
</dbReference>
<dbReference type="Pfam" id="PF12888">
    <property type="entry name" value="Lipid_bd"/>
    <property type="match status" value="1"/>
</dbReference>
<name>A0A0C1FT36_9SPHI</name>
<evidence type="ECO:0000313" key="3">
    <source>
        <dbReference type="Proteomes" id="UP000031246"/>
    </source>
</evidence>
<organism evidence="2 3">
    <name type="scientific">Pedobacter kyungheensis</name>
    <dbReference type="NCBI Taxonomy" id="1069985"/>
    <lineage>
        <taxon>Bacteria</taxon>
        <taxon>Pseudomonadati</taxon>
        <taxon>Bacteroidota</taxon>
        <taxon>Sphingobacteriia</taxon>
        <taxon>Sphingobacteriales</taxon>
        <taxon>Sphingobacteriaceae</taxon>
        <taxon>Pedobacter</taxon>
    </lineage>
</organism>
<sequence length="162" mass="17147">MKKINIIFIFIALITVAISACKKDPEPGGTAVQDMAGDWHVKVNQAGSYSTLYTFNTSENTPNVMWVQGTGLKSGAVVLAVKGKTGVDYPNKLFSGANIANVATTAGRPATFTIANGKIIPNGTKGPVSKTPTDSIYFELNVSGTVYKVSGYHKTGFLEDLP</sequence>
<evidence type="ECO:0000256" key="1">
    <source>
        <dbReference type="SAM" id="SignalP"/>
    </source>
</evidence>
<dbReference type="Proteomes" id="UP000031246">
    <property type="component" value="Unassembled WGS sequence"/>
</dbReference>
<dbReference type="Gene3D" id="2.40.128.220">
    <property type="match status" value="1"/>
</dbReference>
<dbReference type="InterPro" id="IPR024404">
    <property type="entry name" value="Lipid-bd_put"/>
</dbReference>
<dbReference type="AlphaFoldDB" id="A0A0C1FT36"/>
<protein>
    <recommendedName>
        <fullName evidence="4">Lipid-binding hydrolase</fullName>
    </recommendedName>
</protein>
<comment type="caution">
    <text evidence="2">The sequence shown here is derived from an EMBL/GenBank/DDBJ whole genome shotgun (WGS) entry which is preliminary data.</text>
</comment>
<reference evidence="2 3" key="1">
    <citation type="submission" date="2014-10" db="EMBL/GenBank/DDBJ databases">
        <title>Pedobacter Kyungheensis.</title>
        <authorList>
            <person name="Anderson B.M."/>
            <person name="Newman J.D."/>
        </authorList>
    </citation>
    <scope>NUCLEOTIDE SEQUENCE [LARGE SCALE GENOMIC DNA]</scope>
    <source>
        <strain evidence="2 3">KACC 16221</strain>
    </source>
</reference>
<accession>A0A0C1FT36</accession>
<proteinExistence type="predicted"/>
<keyword evidence="1" id="KW-0732">Signal</keyword>